<dbReference type="EMBL" id="STGY01000024">
    <property type="protein sequence ID" value="THV42479.1"/>
    <property type="molecule type" value="Genomic_DNA"/>
</dbReference>
<dbReference type="AlphaFoldDB" id="A0A4S8QM42"/>
<sequence>MDLSKAPRHTDFGEATGIKGDTAGSYDGSREAAYKKLPIISNLISIDDNRKASNERFAKLFDGKATLDDALAQVQAVLGLQTDINLLVDASFAAYEGATSKLPPAAFIGSSLAGAGLDFMTGYFQPLQDALNVFTGNEERIAVSGLMWDSTGKALIEVGEEIGKLTNQQLVPAWEGEACAGAEKRLGEFQNVIEVCAQLSSGVSTLMALTADFAKRLFGRARQMMIDTVNNVIACAEALLNPVTAVGAVVTACLQINRALLEVLQMAIQAARIYLQAAQLMIEINRIFDKTVRYLEWAAADPIPSGKCEGDIRV</sequence>
<gene>
    <name evidence="1" type="ORF">FAB82_06290</name>
</gene>
<evidence type="ECO:0000313" key="2">
    <source>
        <dbReference type="Proteomes" id="UP000308760"/>
    </source>
</evidence>
<comment type="caution">
    <text evidence="1">The sequence shown here is derived from an EMBL/GenBank/DDBJ whole genome shotgun (WGS) entry which is preliminary data.</text>
</comment>
<proteinExistence type="predicted"/>
<reference evidence="2" key="1">
    <citation type="submission" date="2019-04" db="EMBL/GenBank/DDBJ databases">
        <title>Nocardioides xinjiangensis sp. nov.</title>
        <authorList>
            <person name="Liu S."/>
        </authorList>
    </citation>
    <scope>NUCLEOTIDE SEQUENCE [LARGE SCALE GENOMIC DNA]</scope>
    <source>
        <strain evidence="2">18</strain>
    </source>
</reference>
<dbReference type="OrthoDB" id="5180306at2"/>
<name>A0A4S8QM42_9ACTN</name>
<protein>
    <recommendedName>
        <fullName evidence="3">WXG100 family type VII secretion target</fullName>
    </recommendedName>
</protein>
<dbReference type="RefSeq" id="WP_136533693.1">
    <property type="nucleotide sequence ID" value="NZ_STGY01000024.1"/>
</dbReference>
<reference evidence="1 2" key="2">
    <citation type="submission" date="2019-05" db="EMBL/GenBank/DDBJ databases">
        <title>Glycomyces buryatensis sp. nov.</title>
        <authorList>
            <person name="Nikitina E."/>
        </authorList>
    </citation>
    <scope>NUCLEOTIDE SEQUENCE [LARGE SCALE GENOMIC DNA]</scope>
    <source>
        <strain evidence="1 2">18</strain>
    </source>
</reference>
<accession>A0A4S8QM42</accession>
<dbReference type="Proteomes" id="UP000308760">
    <property type="component" value="Unassembled WGS sequence"/>
</dbReference>
<evidence type="ECO:0000313" key="1">
    <source>
        <dbReference type="EMBL" id="THV42479.1"/>
    </source>
</evidence>
<organism evidence="1 2">
    <name type="scientific">Glycomyces buryatensis</name>
    <dbReference type="NCBI Taxonomy" id="2570927"/>
    <lineage>
        <taxon>Bacteria</taxon>
        <taxon>Bacillati</taxon>
        <taxon>Actinomycetota</taxon>
        <taxon>Actinomycetes</taxon>
        <taxon>Glycomycetales</taxon>
        <taxon>Glycomycetaceae</taxon>
        <taxon>Glycomyces</taxon>
    </lineage>
</organism>
<evidence type="ECO:0008006" key="3">
    <source>
        <dbReference type="Google" id="ProtNLM"/>
    </source>
</evidence>
<keyword evidence="2" id="KW-1185">Reference proteome</keyword>